<keyword evidence="7" id="KW-0804">Transcription</keyword>
<accession>A0A8B7CRE3</accession>
<keyword evidence="12" id="KW-1185">Reference proteome</keyword>
<evidence type="ECO:0000256" key="6">
    <source>
        <dbReference type="ARBA" id="ARBA00023015"/>
    </source>
</evidence>
<feature type="compositionally biased region" description="Basic and acidic residues" evidence="10">
    <location>
        <begin position="156"/>
        <end position="169"/>
    </location>
</feature>
<feature type="region of interest" description="Disordered" evidence="10">
    <location>
        <begin position="104"/>
        <end position="316"/>
    </location>
</feature>
<keyword evidence="9" id="KW-0479">Metal-binding</keyword>
<gene>
    <name evidence="13" type="primary">LOC103717689</name>
</gene>
<dbReference type="FunFam" id="2.60.120.340:FF:000004">
    <property type="entry name" value="Histone deacetylase HDT1"/>
    <property type="match status" value="1"/>
</dbReference>
<dbReference type="GO" id="GO:0016787">
    <property type="term" value="F:hydrolase activity"/>
    <property type="evidence" value="ECO:0007669"/>
    <property type="project" value="UniProtKB-KW"/>
</dbReference>
<dbReference type="GO" id="GO:0006325">
    <property type="term" value="P:chromatin organization"/>
    <property type="evidence" value="ECO:0007669"/>
    <property type="project" value="UniProtKB-KW"/>
</dbReference>
<organism evidence="12 13">
    <name type="scientific">Phoenix dactylifera</name>
    <name type="common">Date palm</name>
    <dbReference type="NCBI Taxonomy" id="42345"/>
    <lineage>
        <taxon>Eukaryota</taxon>
        <taxon>Viridiplantae</taxon>
        <taxon>Streptophyta</taxon>
        <taxon>Embryophyta</taxon>
        <taxon>Tracheophyta</taxon>
        <taxon>Spermatophyta</taxon>
        <taxon>Magnoliopsida</taxon>
        <taxon>Liliopsida</taxon>
        <taxon>Arecaceae</taxon>
        <taxon>Coryphoideae</taxon>
        <taxon>Phoeniceae</taxon>
        <taxon>Phoenix</taxon>
    </lineage>
</organism>
<dbReference type="Proteomes" id="UP000228380">
    <property type="component" value="Chromosome 10"/>
</dbReference>
<keyword evidence="9" id="KW-0863">Zinc-finger</keyword>
<evidence type="ECO:0000256" key="1">
    <source>
        <dbReference type="ARBA" id="ARBA00004604"/>
    </source>
</evidence>
<keyword evidence="5" id="KW-0156">Chromatin regulator</keyword>
<dbReference type="AlphaFoldDB" id="A0A8B7CRE3"/>
<keyword evidence="9" id="KW-0862">Zinc</keyword>
<dbReference type="InterPro" id="IPR013087">
    <property type="entry name" value="Znf_C2H2_type"/>
</dbReference>
<keyword evidence="4" id="KW-0378">Hydrolase</keyword>
<evidence type="ECO:0000256" key="7">
    <source>
        <dbReference type="ARBA" id="ARBA00023163"/>
    </source>
</evidence>
<dbReference type="Pfam" id="PF17800">
    <property type="entry name" value="NPL"/>
    <property type="match status" value="1"/>
</dbReference>
<comment type="subcellular location">
    <subcellularLocation>
        <location evidence="1">Nucleus</location>
        <location evidence="1">Nucleolus</location>
    </subcellularLocation>
</comment>
<name>A0A8B7CRE3_PHODC</name>
<protein>
    <submittedName>
        <fullName evidence="13">Histone deacetylase HDT2-like</fullName>
    </submittedName>
</protein>
<reference evidence="13" key="2">
    <citation type="submission" date="2025-08" db="UniProtKB">
        <authorList>
            <consortium name="RefSeq"/>
        </authorList>
    </citation>
    <scope>IDENTIFICATION</scope>
    <source>
        <tissue evidence="13">Young leaves</tissue>
    </source>
</reference>
<evidence type="ECO:0000256" key="2">
    <source>
        <dbReference type="ARBA" id="ARBA00006673"/>
    </source>
</evidence>
<dbReference type="GO" id="GO:0005730">
    <property type="term" value="C:nucleolus"/>
    <property type="evidence" value="ECO:0007669"/>
    <property type="project" value="UniProtKB-SubCell"/>
</dbReference>
<dbReference type="InterPro" id="IPR041232">
    <property type="entry name" value="NPL"/>
</dbReference>
<reference evidence="12" key="1">
    <citation type="journal article" date="2019" name="Nat. Commun.">
        <title>Genome-wide association mapping of date palm fruit traits.</title>
        <authorList>
            <person name="Hazzouri K.M."/>
            <person name="Gros-Balthazard M."/>
            <person name="Flowers J.M."/>
            <person name="Copetti D."/>
            <person name="Lemansour A."/>
            <person name="Lebrun M."/>
            <person name="Masmoudi K."/>
            <person name="Ferrand S."/>
            <person name="Dhar M.I."/>
            <person name="Fresquez Z.A."/>
            <person name="Rosas U."/>
            <person name="Zhang J."/>
            <person name="Talag J."/>
            <person name="Lee S."/>
            <person name="Kudrna D."/>
            <person name="Powell R.F."/>
            <person name="Leitch I.J."/>
            <person name="Krueger R.R."/>
            <person name="Wing R.A."/>
            <person name="Amiri K.M.A."/>
            <person name="Purugganan M.D."/>
        </authorList>
    </citation>
    <scope>NUCLEOTIDE SEQUENCE [LARGE SCALE GENOMIC DNA]</scope>
    <source>
        <strain evidence="12">cv. Khalas</strain>
    </source>
</reference>
<keyword evidence="3" id="KW-0678">Repressor</keyword>
<dbReference type="Gene3D" id="2.60.120.340">
    <property type="entry name" value="Nucleoplasmin core domain"/>
    <property type="match status" value="1"/>
</dbReference>
<evidence type="ECO:0000256" key="9">
    <source>
        <dbReference type="PROSITE-ProRule" id="PRU00042"/>
    </source>
</evidence>
<keyword evidence="6" id="KW-0805">Transcription regulation</keyword>
<keyword evidence="8" id="KW-0539">Nucleus</keyword>
<feature type="domain" description="C2H2-type" evidence="11">
    <location>
        <begin position="289"/>
        <end position="316"/>
    </location>
</feature>
<feature type="compositionally biased region" description="Basic and acidic residues" evidence="10">
    <location>
        <begin position="219"/>
        <end position="232"/>
    </location>
</feature>
<dbReference type="PROSITE" id="PS50157">
    <property type="entry name" value="ZINC_FINGER_C2H2_2"/>
    <property type="match status" value="1"/>
</dbReference>
<evidence type="ECO:0000256" key="10">
    <source>
        <dbReference type="SAM" id="MobiDB-lite"/>
    </source>
</evidence>
<dbReference type="OrthoDB" id="2019803at2759"/>
<evidence type="ECO:0000256" key="3">
    <source>
        <dbReference type="ARBA" id="ARBA00022491"/>
    </source>
</evidence>
<dbReference type="GeneID" id="103717689"/>
<dbReference type="KEGG" id="pda:103717689"/>
<feature type="compositionally biased region" description="Acidic residues" evidence="10">
    <location>
        <begin position="104"/>
        <end position="118"/>
    </location>
</feature>
<dbReference type="GO" id="GO:0008270">
    <property type="term" value="F:zinc ion binding"/>
    <property type="evidence" value="ECO:0007669"/>
    <property type="project" value="UniProtKB-KW"/>
</dbReference>
<evidence type="ECO:0000313" key="13">
    <source>
        <dbReference type="RefSeq" id="XP_008804388.1"/>
    </source>
</evidence>
<dbReference type="RefSeq" id="XP_008804388.1">
    <property type="nucleotide sequence ID" value="XM_008806166.4"/>
</dbReference>
<sequence>MEFWGVEVKPGQTVKCDPGDIKCLHLSQASLGETKKGKGDENVPIFVKFNDQKLVLGTLSAEKCAQISFDLVFEKEFELSHSSKNASVYFCGYKAIMQDAFGSDDDFSDDESDSEDDLQIGQKANGKLDVKGEQGKSATGKVGNKVDASAAKPKAKTKESGKADKLKADEDAEDDEDEEDEEDEEEDDSEEVSDEDEDLVQALGDSDDEDEDSEEEDEATPKKAETGKKRLADSALKTPGSEKKAKIEKTGAVGKKGQTATPAPAKQAGRTPADSDKSKQQTPKSSGSVSCKSCSKTFGSENAVQAHTKAKHSGGK</sequence>
<feature type="compositionally biased region" description="Low complexity" evidence="10">
    <location>
        <begin position="284"/>
        <end position="296"/>
    </location>
</feature>
<evidence type="ECO:0000256" key="8">
    <source>
        <dbReference type="ARBA" id="ARBA00023242"/>
    </source>
</evidence>
<evidence type="ECO:0000256" key="4">
    <source>
        <dbReference type="ARBA" id="ARBA00022801"/>
    </source>
</evidence>
<evidence type="ECO:0000313" key="12">
    <source>
        <dbReference type="Proteomes" id="UP000228380"/>
    </source>
</evidence>
<evidence type="ECO:0000259" key="11">
    <source>
        <dbReference type="PROSITE" id="PS50157"/>
    </source>
</evidence>
<proteinExistence type="inferred from homology"/>
<feature type="compositionally biased region" description="Basic and acidic residues" evidence="10">
    <location>
        <begin position="240"/>
        <end position="249"/>
    </location>
</feature>
<feature type="compositionally biased region" description="Acidic residues" evidence="10">
    <location>
        <begin position="170"/>
        <end position="218"/>
    </location>
</feature>
<evidence type="ECO:0000256" key="5">
    <source>
        <dbReference type="ARBA" id="ARBA00022853"/>
    </source>
</evidence>
<comment type="similarity">
    <text evidence="2">Belongs to the histone deacetylase HD2 family.</text>
</comment>
<dbReference type="PROSITE" id="PS00028">
    <property type="entry name" value="ZINC_FINGER_C2H2_1"/>
    <property type="match status" value="1"/>
</dbReference>